<evidence type="ECO:0000259" key="1">
    <source>
        <dbReference type="Pfam" id="PF01261"/>
    </source>
</evidence>
<dbReference type="Proteomes" id="UP000252770">
    <property type="component" value="Unassembled WGS sequence"/>
</dbReference>
<protein>
    <submittedName>
        <fullName evidence="2">Sugar phosphate isomerase/epimerase</fullName>
    </submittedName>
</protein>
<dbReference type="EMBL" id="QOUI01000003">
    <property type="protein sequence ID" value="RCK70294.1"/>
    <property type="molecule type" value="Genomic_DNA"/>
</dbReference>
<dbReference type="RefSeq" id="WP_114125836.1">
    <property type="nucleotide sequence ID" value="NZ_QOUI01000003.1"/>
</dbReference>
<organism evidence="2 3">
    <name type="scientific">Desertihabitans brevis</name>
    <dbReference type="NCBI Taxonomy" id="2268447"/>
    <lineage>
        <taxon>Bacteria</taxon>
        <taxon>Bacillati</taxon>
        <taxon>Actinomycetota</taxon>
        <taxon>Actinomycetes</taxon>
        <taxon>Propionibacteriales</taxon>
        <taxon>Propionibacteriaceae</taxon>
        <taxon>Desertihabitans</taxon>
    </lineage>
</organism>
<dbReference type="Gene3D" id="3.20.20.150">
    <property type="entry name" value="Divalent-metal-dependent TIM barrel enzymes"/>
    <property type="match status" value="1"/>
</dbReference>
<dbReference type="InterPro" id="IPR013022">
    <property type="entry name" value="Xyl_isomerase-like_TIM-brl"/>
</dbReference>
<name>A0A367YWP3_9ACTN</name>
<dbReference type="PANTHER" id="PTHR12110">
    <property type="entry name" value="HYDROXYPYRUVATE ISOMERASE"/>
    <property type="match status" value="1"/>
</dbReference>
<gene>
    <name evidence="2" type="ORF">DT076_06455</name>
</gene>
<dbReference type="PANTHER" id="PTHR12110:SF52">
    <property type="entry name" value="XYLOSE ISOMERASE"/>
    <property type="match status" value="1"/>
</dbReference>
<dbReference type="Pfam" id="PF01261">
    <property type="entry name" value="AP_endonuc_2"/>
    <property type="match status" value="1"/>
</dbReference>
<dbReference type="InterPro" id="IPR036237">
    <property type="entry name" value="Xyl_isomerase-like_sf"/>
</dbReference>
<accession>A0A367YWP3</accession>
<proteinExistence type="predicted"/>
<dbReference type="InterPro" id="IPR050312">
    <property type="entry name" value="IolE/XylAMocC-like"/>
</dbReference>
<keyword evidence="3" id="KW-1185">Reference proteome</keyword>
<reference evidence="2 3" key="1">
    <citation type="submission" date="2018-07" db="EMBL/GenBank/DDBJ databases">
        <title>Desertimonas flava gen. nov. sp. nov.</title>
        <authorList>
            <person name="Liu S."/>
        </authorList>
    </citation>
    <scope>NUCLEOTIDE SEQUENCE [LARGE SCALE GENOMIC DNA]</scope>
    <source>
        <strain evidence="2 3">16Sb5-5</strain>
    </source>
</reference>
<evidence type="ECO:0000313" key="3">
    <source>
        <dbReference type="Proteomes" id="UP000252770"/>
    </source>
</evidence>
<sequence>MSVLDVPSGEAARVETPTAGDPRLARLSLNQRTTAEWSLREAVDGCVAAGLPSIGLWREPVAEVGLETAVAMVRDAGLRVSSLCRGGFFTVSEPDAVERAHAENVRALDEAAALGAPTLVLVPGGLPAGDRDLVAARERAAAAVERLVPEAEQRGVVLGIEPMNPIYAADRGVVSTLAQALDIAERFTPKQVGVVVDTFHLWWEPGVREQILRAGERIVSYQVCDWITPLPADTLLARGMMGDGHVDFAAFTRWVAEAGYTGDVEVEIFNADVWAAPGADTVATLARRYIELVQPHL</sequence>
<evidence type="ECO:0000313" key="2">
    <source>
        <dbReference type="EMBL" id="RCK70294.1"/>
    </source>
</evidence>
<dbReference type="SUPFAM" id="SSF51658">
    <property type="entry name" value="Xylose isomerase-like"/>
    <property type="match status" value="1"/>
</dbReference>
<feature type="domain" description="Xylose isomerase-like TIM barrel" evidence="1">
    <location>
        <begin position="47"/>
        <end position="277"/>
    </location>
</feature>
<keyword evidence="2" id="KW-0413">Isomerase</keyword>
<dbReference type="AlphaFoldDB" id="A0A367YWP3"/>
<dbReference type="GO" id="GO:0016853">
    <property type="term" value="F:isomerase activity"/>
    <property type="evidence" value="ECO:0007669"/>
    <property type="project" value="UniProtKB-KW"/>
</dbReference>
<comment type="caution">
    <text evidence="2">The sequence shown here is derived from an EMBL/GenBank/DDBJ whole genome shotgun (WGS) entry which is preliminary data.</text>
</comment>